<dbReference type="GO" id="GO:0009986">
    <property type="term" value="C:cell surface"/>
    <property type="evidence" value="ECO:0007669"/>
    <property type="project" value="TreeGrafter"/>
</dbReference>
<keyword evidence="4" id="KW-0732">Signal</keyword>
<dbReference type="SUPFAM" id="SSF51445">
    <property type="entry name" value="(Trans)glycosidases"/>
    <property type="match status" value="1"/>
</dbReference>
<dbReference type="Gene3D" id="3.20.20.80">
    <property type="entry name" value="Glycosidases"/>
    <property type="match status" value="1"/>
</dbReference>
<evidence type="ECO:0000256" key="9">
    <source>
        <dbReference type="ARBA" id="ARBA00038929"/>
    </source>
</evidence>
<protein>
    <recommendedName>
        <fullName evidence="9">glucan 1,3-beta-glucosidase</fullName>
        <ecNumber evidence="9">3.2.1.58</ecNumber>
    </recommendedName>
</protein>
<dbReference type="EMBL" id="QKWP01000387">
    <property type="protein sequence ID" value="RIB20964.1"/>
    <property type="molecule type" value="Genomic_DNA"/>
</dbReference>
<dbReference type="PANTHER" id="PTHR31297:SF1">
    <property type="entry name" value="GLUCAN 1,3-BETA-GLUCOSIDASE I_II-RELATED"/>
    <property type="match status" value="1"/>
</dbReference>
<evidence type="ECO:0000313" key="13">
    <source>
        <dbReference type="Proteomes" id="UP000266673"/>
    </source>
</evidence>
<evidence type="ECO:0000259" key="11">
    <source>
        <dbReference type="Pfam" id="PF00150"/>
    </source>
</evidence>
<dbReference type="InterPro" id="IPR050386">
    <property type="entry name" value="Glycosyl_hydrolase_5"/>
</dbReference>
<evidence type="ECO:0000256" key="7">
    <source>
        <dbReference type="ARBA" id="ARBA00023316"/>
    </source>
</evidence>
<comment type="caution">
    <text evidence="12">The sequence shown here is derived from an EMBL/GenBank/DDBJ whole genome shotgun (WGS) entry which is preliminary data.</text>
</comment>
<dbReference type="OrthoDB" id="417697at2759"/>
<dbReference type="EC" id="3.2.1.58" evidence="9"/>
<sequence>MILLRSKYISLTVILALIYCCSARLLHSDSRFNSFGENVVRDAHVFIYGQEKVRGVNLGGWLLLEPWITPSLFEQFVGASQEAVDEYTFTQVLGYREAKRQLHKHWSTWVTEKDIATLTSYGVNHLRIPIGYWAFDKTPTEPFVKGAYKYLLKAVRWAKKYNLKVVLDLHGAPGSQNGFDNSGRRGPIEWQTGAADNIPRTIKAVKIMTERFNTPEFKNTVSAINVLNEPANWGGNQLNITQKFYKDSYNVIRHINSDILVVFNNAFLPLKAWQNFLNSSGFDRIVLDTHNYAVFNYSLLALNQEQRLNNFTCLNKADIISNQGIWTLVGEWSLAITDCTKWLNGFGRGARYDGTYEKDHGPICPNCTCQGEGNYLNWTNDYKNYLKQYASAQMDAYEAGIGWIFWNFKAENSPHWDFMLGIREGWIPRTPKERDYACP</sequence>
<dbReference type="AlphaFoldDB" id="A0A397VEU0"/>
<dbReference type="GO" id="GO:0071555">
    <property type="term" value="P:cell wall organization"/>
    <property type="evidence" value="ECO:0007669"/>
    <property type="project" value="UniProtKB-KW"/>
</dbReference>
<evidence type="ECO:0000256" key="1">
    <source>
        <dbReference type="ARBA" id="ARBA00004613"/>
    </source>
</evidence>
<evidence type="ECO:0000256" key="10">
    <source>
        <dbReference type="RuleBase" id="RU361153"/>
    </source>
</evidence>
<dbReference type="Proteomes" id="UP000266673">
    <property type="component" value="Unassembled WGS sequence"/>
</dbReference>
<dbReference type="FunFam" id="3.20.20.80:FF:000033">
    <property type="entry name" value="Glucan 1,3-beta-glucosidase A"/>
    <property type="match status" value="1"/>
</dbReference>
<reference evidence="12 13" key="1">
    <citation type="submission" date="2018-06" db="EMBL/GenBank/DDBJ databases">
        <title>Comparative genomics reveals the genomic features of Rhizophagus irregularis, R. cerebriforme, R. diaphanum and Gigaspora rosea, and their symbiotic lifestyle signature.</title>
        <authorList>
            <person name="Morin E."/>
            <person name="San Clemente H."/>
            <person name="Chen E.C.H."/>
            <person name="De La Providencia I."/>
            <person name="Hainaut M."/>
            <person name="Kuo A."/>
            <person name="Kohler A."/>
            <person name="Murat C."/>
            <person name="Tang N."/>
            <person name="Roy S."/>
            <person name="Loubradou J."/>
            <person name="Henrissat B."/>
            <person name="Grigoriev I.V."/>
            <person name="Corradi N."/>
            <person name="Roux C."/>
            <person name="Martin F.M."/>
        </authorList>
    </citation>
    <scope>NUCLEOTIDE SEQUENCE [LARGE SCALE GENOMIC DNA]</scope>
    <source>
        <strain evidence="12 13">DAOM 194757</strain>
    </source>
</reference>
<name>A0A397VEU0_9GLOM</name>
<keyword evidence="13" id="KW-1185">Reference proteome</keyword>
<evidence type="ECO:0000256" key="6">
    <source>
        <dbReference type="ARBA" id="ARBA00023295"/>
    </source>
</evidence>
<evidence type="ECO:0000256" key="3">
    <source>
        <dbReference type="ARBA" id="ARBA00022525"/>
    </source>
</evidence>
<keyword evidence="6 10" id="KW-0326">Glycosidase</keyword>
<dbReference type="InterPro" id="IPR017853">
    <property type="entry name" value="GH"/>
</dbReference>
<evidence type="ECO:0000256" key="2">
    <source>
        <dbReference type="ARBA" id="ARBA00005641"/>
    </source>
</evidence>
<organism evidence="12 13">
    <name type="scientific">Gigaspora rosea</name>
    <dbReference type="NCBI Taxonomy" id="44941"/>
    <lineage>
        <taxon>Eukaryota</taxon>
        <taxon>Fungi</taxon>
        <taxon>Fungi incertae sedis</taxon>
        <taxon>Mucoromycota</taxon>
        <taxon>Glomeromycotina</taxon>
        <taxon>Glomeromycetes</taxon>
        <taxon>Diversisporales</taxon>
        <taxon>Gigasporaceae</taxon>
        <taxon>Gigaspora</taxon>
    </lineage>
</organism>
<dbReference type="InterPro" id="IPR001547">
    <property type="entry name" value="Glyco_hydro_5"/>
</dbReference>
<dbReference type="PANTHER" id="PTHR31297">
    <property type="entry name" value="GLUCAN ENDO-1,6-BETA-GLUCOSIDASE B"/>
    <property type="match status" value="1"/>
</dbReference>
<proteinExistence type="inferred from homology"/>
<dbReference type="STRING" id="44941.A0A397VEU0"/>
<comment type="catalytic activity">
    <reaction evidence="8">
        <text>Successive hydrolysis of beta-D-glucose units from the non-reducing ends of (1-&gt;3)-beta-D-glucans, releasing alpha-glucose.</text>
        <dbReference type="EC" id="3.2.1.58"/>
    </reaction>
</comment>
<dbReference type="GO" id="GO:0009251">
    <property type="term" value="P:glucan catabolic process"/>
    <property type="evidence" value="ECO:0007669"/>
    <property type="project" value="TreeGrafter"/>
</dbReference>
<feature type="domain" description="Glycoside hydrolase family 5" evidence="11">
    <location>
        <begin position="102"/>
        <end position="334"/>
    </location>
</feature>
<dbReference type="GO" id="GO:0005576">
    <property type="term" value="C:extracellular region"/>
    <property type="evidence" value="ECO:0007669"/>
    <property type="project" value="UniProtKB-SubCell"/>
</dbReference>
<comment type="subcellular location">
    <subcellularLocation>
        <location evidence="1">Secreted</location>
    </subcellularLocation>
</comment>
<accession>A0A397VEU0</accession>
<evidence type="ECO:0000256" key="5">
    <source>
        <dbReference type="ARBA" id="ARBA00022801"/>
    </source>
</evidence>
<gene>
    <name evidence="12" type="ORF">C2G38_1142638</name>
</gene>
<dbReference type="Pfam" id="PF00150">
    <property type="entry name" value="Cellulase"/>
    <property type="match status" value="1"/>
</dbReference>
<evidence type="ECO:0000256" key="4">
    <source>
        <dbReference type="ARBA" id="ARBA00022729"/>
    </source>
</evidence>
<comment type="similarity">
    <text evidence="2 10">Belongs to the glycosyl hydrolase 5 (cellulase A) family.</text>
</comment>
<evidence type="ECO:0000313" key="12">
    <source>
        <dbReference type="EMBL" id="RIB20964.1"/>
    </source>
</evidence>
<keyword evidence="5 10" id="KW-0378">Hydrolase</keyword>
<keyword evidence="3" id="KW-0964">Secreted</keyword>
<dbReference type="GO" id="GO:0004338">
    <property type="term" value="F:glucan exo-1,3-beta-glucosidase activity"/>
    <property type="evidence" value="ECO:0007669"/>
    <property type="project" value="UniProtKB-EC"/>
</dbReference>
<evidence type="ECO:0000256" key="8">
    <source>
        <dbReference type="ARBA" id="ARBA00036824"/>
    </source>
</evidence>
<keyword evidence="7" id="KW-0961">Cell wall biogenesis/degradation</keyword>